<dbReference type="EMBL" id="CM046109">
    <property type="protein sequence ID" value="KAI8442406.1"/>
    <property type="molecule type" value="Genomic_DNA"/>
</dbReference>
<organism evidence="1 2">
    <name type="scientific">Choristoneura fumiferana</name>
    <name type="common">Spruce budworm moth</name>
    <name type="synonym">Archips fumiferana</name>
    <dbReference type="NCBI Taxonomy" id="7141"/>
    <lineage>
        <taxon>Eukaryota</taxon>
        <taxon>Metazoa</taxon>
        <taxon>Ecdysozoa</taxon>
        <taxon>Arthropoda</taxon>
        <taxon>Hexapoda</taxon>
        <taxon>Insecta</taxon>
        <taxon>Pterygota</taxon>
        <taxon>Neoptera</taxon>
        <taxon>Endopterygota</taxon>
        <taxon>Lepidoptera</taxon>
        <taxon>Glossata</taxon>
        <taxon>Ditrysia</taxon>
        <taxon>Tortricoidea</taxon>
        <taxon>Tortricidae</taxon>
        <taxon>Tortricinae</taxon>
        <taxon>Choristoneura</taxon>
    </lineage>
</organism>
<accession>A0ACC0L0N1</accession>
<name>A0ACC0L0N1_CHOFU</name>
<reference evidence="1 2" key="1">
    <citation type="journal article" date="2022" name="Genome Biol. Evol.">
        <title>The Spruce Budworm Genome: Reconstructing the Evolutionary History of Antifreeze Proteins.</title>
        <authorList>
            <person name="Beliveau C."/>
            <person name="Gagne P."/>
            <person name="Picq S."/>
            <person name="Vernygora O."/>
            <person name="Keeling C.I."/>
            <person name="Pinkney K."/>
            <person name="Doucet D."/>
            <person name="Wen F."/>
            <person name="Johnston J.S."/>
            <person name="Maaroufi H."/>
            <person name="Boyle B."/>
            <person name="Laroche J."/>
            <person name="Dewar K."/>
            <person name="Juretic N."/>
            <person name="Blackburn G."/>
            <person name="Nisole A."/>
            <person name="Brunet B."/>
            <person name="Brandao M."/>
            <person name="Lumley L."/>
            <person name="Duan J."/>
            <person name="Quan G."/>
            <person name="Lucarotti C.J."/>
            <person name="Roe A.D."/>
            <person name="Sperling F.A.H."/>
            <person name="Levesque R.C."/>
            <person name="Cusson M."/>
        </authorList>
    </citation>
    <scope>NUCLEOTIDE SEQUENCE [LARGE SCALE GENOMIC DNA]</scope>
    <source>
        <strain evidence="1">Glfc:IPQL:Cfum</strain>
    </source>
</reference>
<comment type="caution">
    <text evidence="1">The sequence shown here is derived from an EMBL/GenBank/DDBJ whole genome shotgun (WGS) entry which is preliminary data.</text>
</comment>
<gene>
    <name evidence="1" type="ORF">MSG28_005922</name>
</gene>
<evidence type="ECO:0000313" key="2">
    <source>
        <dbReference type="Proteomes" id="UP001064048"/>
    </source>
</evidence>
<protein>
    <submittedName>
        <fullName evidence="1">Uncharacterized protein</fullName>
    </submittedName>
</protein>
<sequence length="299" mass="33487">MSRRSIFLLAATVVLLYFSLIVFMLSPLHGARQVYYSVGHRYALRGAAGVTWCKEPRYQPAGPSGRAVALASFPGSGNTWLRYLLQQATGIWTGSVYMDFGLKVRGFPAENVTDATVLVVKTHESPPPDQFKAAVLLVRNPRDAILADFNRHLMGHVGTAPISAFKMKSPDRKKSAWAVYVSKNVAAWEALHARWLSRFAGRVLVVLYGALVRDTRQALLDILDFLNHTVPEEDIYCAVVNKEGIYRRRKKLQDFDPFSADMYRAMAAARARVAALITDYYRRHNITDKLPSIGDLLAQ</sequence>
<proteinExistence type="predicted"/>
<evidence type="ECO:0000313" key="1">
    <source>
        <dbReference type="EMBL" id="KAI8442406.1"/>
    </source>
</evidence>
<keyword evidence="2" id="KW-1185">Reference proteome</keyword>
<dbReference type="Proteomes" id="UP001064048">
    <property type="component" value="Chromosome 9"/>
</dbReference>